<comment type="caution">
    <text evidence="1">The sequence shown here is derived from an EMBL/GenBank/DDBJ whole genome shotgun (WGS) entry which is preliminary data.</text>
</comment>
<evidence type="ECO:0000313" key="1">
    <source>
        <dbReference type="EMBL" id="GBM56250.1"/>
    </source>
</evidence>
<organism evidence="1 2">
    <name type="scientific">Araneus ventricosus</name>
    <name type="common">Orbweaver spider</name>
    <name type="synonym">Epeira ventricosa</name>
    <dbReference type="NCBI Taxonomy" id="182803"/>
    <lineage>
        <taxon>Eukaryota</taxon>
        <taxon>Metazoa</taxon>
        <taxon>Ecdysozoa</taxon>
        <taxon>Arthropoda</taxon>
        <taxon>Chelicerata</taxon>
        <taxon>Arachnida</taxon>
        <taxon>Araneae</taxon>
        <taxon>Araneomorphae</taxon>
        <taxon>Entelegynae</taxon>
        <taxon>Araneoidea</taxon>
        <taxon>Araneidae</taxon>
        <taxon>Araneus</taxon>
    </lineage>
</organism>
<keyword evidence="2" id="KW-1185">Reference proteome</keyword>
<protein>
    <submittedName>
        <fullName evidence="1">Uncharacterized protein</fullName>
    </submittedName>
</protein>
<evidence type="ECO:0000313" key="2">
    <source>
        <dbReference type="Proteomes" id="UP000499080"/>
    </source>
</evidence>
<proteinExistence type="predicted"/>
<name>A0A4Y2GR92_ARAVE</name>
<dbReference type="EMBL" id="BGPR01001536">
    <property type="protein sequence ID" value="GBM56250.1"/>
    <property type="molecule type" value="Genomic_DNA"/>
</dbReference>
<dbReference type="AlphaFoldDB" id="A0A4Y2GR92"/>
<accession>A0A4Y2GR92</accession>
<dbReference type="Proteomes" id="UP000499080">
    <property type="component" value="Unassembled WGS sequence"/>
</dbReference>
<sequence length="154" mass="17269">MTNTHKNRISRFAEPAFEVGRCEGRKDKQEERTKTNGTQTNHVLTSWASSRQLFSHHSLKRTLFQIIVPSILGKGNSHWAIVKPSDSKALASLVMTSSSCMAISILLAKLKNWWNISSGKSGAPHTAQIWHPIWVPNTHMEQLGENWLISTKPG</sequence>
<reference evidence="1 2" key="1">
    <citation type="journal article" date="2019" name="Sci. Rep.">
        <title>Orb-weaving spider Araneus ventricosus genome elucidates the spidroin gene catalogue.</title>
        <authorList>
            <person name="Kono N."/>
            <person name="Nakamura H."/>
            <person name="Ohtoshi R."/>
            <person name="Moran D.A.P."/>
            <person name="Shinohara A."/>
            <person name="Yoshida Y."/>
            <person name="Fujiwara M."/>
            <person name="Mori M."/>
            <person name="Tomita M."/>
            <person name="Arakawa K."/>
        </authorList>
    </citation>
    <scope>NUCLEOTIDE SEQUENCE [LARGE SCALE GENOMIC DNA]</scope>
</reference>
<gene>
    <name evidence="1" type="ORF">AVEN_101532_1</name>
</gene>